<dbReference type="GO" id="GO:0016020">
    <property type="term" value="C:membrane"/>
    <property type="evidence" value="ECO:0007669"/>
    <property type="project" value="UniProtKB-SubCell"/>
</dbReference>
<feature type="domain" description="EamA" evidence="7">
    <location>
        <begin position="6"/>
        <end position="132"/>
    </location>
</feature>
<name>A0AAW9R9A6_9GAMM</name>
<feature type="transmembrane region" description="Helical" evidence="6">
    <location>
        <begin position="211"/>
        <end position="229"/>
    </location>
</feature>
<keyword evidence="5 6" id="KW-0472">Membrane</keyword>
<dbReference type="SUPFAM" id="SSF103481">
    <property type="entry name" value="Multidrug resistance efflux transporter EmrE"/>
    <property type="match status" value="2"/>
</dbReference>
<evidence type="ECO:0000313" key="8">
    <source>
        <dbReference type="EMBL" id="MEJ8568090.1"/>
    </source>
</evidence>
<feature type="transmembrane region" description="Helical" evidence="6">
    <location>
        <begin position="143"/>
        <end position="160"/>
    </location>
</feature>
<dbReference type="PANTHER" id="PTHR32322:SF2">
    <property type="entry name" value="EAMA DOMAIN-CONTAINING PROTEIN"/>
    <property type="match status" value="1"/>
</dbReference>
<feature type="transmembrane region" description="Helical" evidence="6">
    <location>
        <begin position="236"/>
        <end position="256"/>
    </location>
</feature>
<feature type="transmembrane region" description="Helical" evidence="6">
    <location>
        <begin position="87"/>
        <end position="110"/>
    </location>
</feature>
<comment type="caution">
    <text evidence="8">The sequence shown here is derived from an EMBL/GenBank/DDBJ whole genome shotgun (WGS) entry which is preliminary data.</text>
</comment>
<proteinExistence type="inferred from homology"/>
<dbReference type="Proteomes" id="UP001359886">
    <property type="component" value="Unassembled WGS sequence"/>
</dbReference>
<dbReference type="InterPro" id="IPR037185">
    <property type="entry name" value="EmrE-like"/>
</dbReference>
<dbReference type="PANTHER" id="PTHR32322">
    <property type="entry name" value="INNER MEMBRANE TRANSPORTER"/>
    <property type="match status" value="1"/>
</dbReference>
<dbReference type="InterPro" id="IPR050638">
    <property type="entry name" value="AA-Vitamin_Transporters"/>
</dbReference>
<gene>
    <name evidence="8" type="ORF">V3330_10675</name>
</gene>
<evidence type="ECO:0000256" key="6">
    <source>
        <dbReference type="SAM" id="Phobius"/>
    </source>
</evidence>
<feature type="domain" description="EamA" evidence="7">
    <location>
        <begin position="146"/>
        <end position="279"/>
    </location>
</feature>
<feature type="transmembrane region" description="Helical" evidence="6">
    <location>
        <begin position="172"/>
        <end position="191"/>
    </location>
</feature>
<feature type="transmembrane region" description="Helical" evidence="6">
    <location>
        <begin position="262"/>
        <end position="283"/>
    </location>
</feature>
<dbReference type="InterPro" id="IPR000620">
    <property type="entry name" value="EamA_dom"/>
</dbReference>
<evidence type="ECO:0000313" key="9">
    <source>
        <dbReference type="Proteomes" id="UP001359886"/>
    </source>
</evidence>
<evidence type="ECO:0000256" key="1">
    <source>
        <dbReference type="ARBA" id="ARBA00004141"/>
    </source>
</evidence>
<dbReference type="AlphaFoldDB" id="A0AAW9R9A6"/>
<feature type="transmembrane region" description="Helical" evidence="6">
    <location>
        <begin position="30"/>
        <end position="50"/>
    </location>
</feature>
<keyword evidence="9" id="KW-1185">Reference proteome</keyword>
<comment type="subcellular location">
    <subcellularLocation>
        <location evidence="1">Membrane</location>
        <topology evidence="1">Multi-pass membrane protein</topology>
    </subcellularLocation>
</comment>
<evidence type="ECO:0000256" key="2">
    <source>
        <dbReference type="ARBA" id="ARBA00007362"/>
    </source>
</evidence>
<keyword evidence="4 6" id="KW-1133">Transmembrane helix</keyword>
<reference evidence="8 9" key="1">
    <citation type="submission" date="2024-02" db="EMBL/GenBank/DDBJ databases">
        <title>A novel Wenzhouxiangellaceae bacterium, isolated from coastal sediments.</title>
        <authorList>
            <person name="Du Z.-J."/>
            <person name="Ye Y.-Q."/>
            <person name="Zhang X.-Y."/>
        </authorList>
    </citation>
    <scope>NUCLEOTIDE SEQUENCE [LARGE SCALE GENOMIC DNA]</scope>
    <source>
        <strain evidence="8 9">CH-27</strain>
    </source>
</reference>
<accession>A0AAW9R9A6</accession>
<comment type="similarity">
    <text evidence="2">Belongs to the EamA transporter family.</text>
</comment>
<feature type="transmembrane region" description="Helical" evidence="6">
    <location>
        <begin position="117"/>
        <end position="137"/>
    </location>
</feature>
<dbReference type="Pfam" id="PF00892">
    <property type="entry name" value="EamA"/>
    <property type="match status" value="2"/>
</dbReference>
<organism evidence="8 9">
    <name type="scientific">Elongatibacter sediminis</name>
    <dbReference type="NCBI Taxonomy" id="3119006"/>
    <lineage>
        <taxon>Bacteria</taxon>
        <taxon>Pseudomonadati</taxon>
        <taxon>Pseudomonadota</taxon>
        <taxon>Gammaproteobacteria</taxon>
        <taxon>Chromatiales</taxon>
        <taxon>Wenzhouxiangellaceae</taxon>
        <taxon>Elongatibacter</taxon>
    </lineage>
</organism>
<dbReference type="EMBL" id="JAZHOG010000006">
    <property type="protein sequence ID" value="MEJ8568090.1"/>
    <property type="molecule type" value="Genomic_DNA"/>
</dbReference>
<sequence length="292" mass="31613">MPARDLILVLIVCVAWGFNFIAVAQGMTHFSPYVFTVLRFSLLLGLLLPFLKLPPTGQWPRLVAVCLSTGALHFGFLFWAMGRSADVTSVAITLQTYVPMTVLMAIALLGERVGWRTGVAIGVSFAGVAMLSLDPLIFEQVDVVGIALLAAFFQSLGSVLMRGLRGLGVLNFQAWTAAISLPPLILGSLLFDDHRVAMVLSAGPLDWGAVVYTTVFASILGHGLFFYLVQRHPVSAVMPYILLAPVLAVIFGIVVWGDRPGWRLLAGGALVLSGILVVSIRALRRREKRRSD</sequence>
<keyword evidence="3 6" id="KW-0812">Transmembrane</keyword>
<feature type="transmembrane region" description="Helical" evidence="6">
    <location>
        <begin position="62"/>
        <end position="81"/>
    </location>
</feature>
<evidence type="ECO:0000256" key="5">
    <source>
        <dbReference type="ARBA" id="ARBA00023136"/>
    </source>
</evidence>
<evidence type="ECO:0000256" key="4">
    <source>
        <dbReference type="ARBA" id="ARBA00022989"/>
    </source>
</evidence>
<feature type="transmembrane region" description="Helical" evidence="6">
    <location>
        <begin position="7"/>
        <end position="24"/>
    </location>
</feature>
<dbReference type="RefSeq" id="WP_354695412.1">
    <property type="nucleotide sequence ID" value="NZ_JAZHOG010000006.1"/>
</dbReference>
<protein>
    <submittedName>
        <fullName evidence="8">DMT family transporter</fullName>
    </submittedName>
</protein>
<evidence type="ECO:0000256" key="3">
    <source>
        <dbReference type="ARBA" id="ARBA00022692"/>
    </source>
</evidence>
<evidence type="ECO:0000259" key="7">
    <source>
        <dbReference type="Pfam" id="PF00892"/>
    </source>
</evidence>